<sequence>MDGRETEQSGMTAVIGRVCHPARKRPPHCTTGADRFAADQCLSSAFFGFGGAGTFAYWNAGVAFSASFVAPGR</sequence>
<accession>A0A6P2IHP0</accession>
<protein>
    <submittedName>
        <fullName evidence="1">Uncharacterized protein</fullName>
    </submittedName>
</protein>
<organism evidence="1 2">
    <name type="scientific">Burkholderia pseudomultivorans</name>
    <dbReference type="NCBI Taxonomy" id="1207504"/>
    <lineage>
        <taxon>Bacteria</taxon>
        <taxon>Pseudomonadati</taxon>
        <taxon>Pseudomonadota</taxon>
        <taxon>Betaproteobacteria</taxon>
        <taxon>Burkholderiales</taxon>
        <taxon>Burkholderiaceae</taxon>
        <taxon>Burkholderia</taxon>
        <taxon>Burkholderia cepacia complex</taxon>
    </lineage>
</organism>
<evidence type="ECO:0000313" key="2">
    <source>
        <dbReference type="Proteomes" id="UP000494162"/>
    </source>
</evidence>
<gene>
    <name evidence="1" type="ORF">BPS26883_01245</name>
</gene>
<dbReference type="EMBL" id="CABVPP010000005">
    <property type="protein sequence ID" value="VWB29020.1"/>
    <property type="molecule type" value="Genomic_DNA"/>
</dbReference>
<dbReference type="Proteomes" id="UP000494162">
    <property type="component" value="Unassembled WGS sequence"/>
</dbReference>
<name>A0A6P2IHP0_9BURK</name>
<proteinExistence type="predicted"/>
<dbReference type="AlphaFoldDB" id="A0A6P2IHP0"/>
<evidence type="ECO:0000313" key="1">
    <source>
        <dbReference type="EMBL" id="VWB29020.1"/>
    </source>
</evidence>
<reference evidence="1 2" key="1">
    <citation type="submission" date="2019-09" db="EMBL/GenBank/DDBJ databases">
        <authorList>
            <person name="Depoorter E."/>
        </authorList>
    </citation>
    <scope>NUCLEOTIDE SEQUENCE [LARGE SCALE GENOMIC DNA]</scope>
    <source>
        <strain evidence="1">LMG 26883</strain>
    </source>
</reference>